<dbReference type="RefSeq" id="WP_171995759.1">
    <property type="nucleotide sequence ID" value="NZ_MYMK01000415.1"/>
</dbReference>
<organism evidence="1">
    <name type="scientific">Salmonella enterica</name>
    <name type="common">Salmonella choleraesuis</name>
    <dbReference type="NCBI Taxonomy" id="28901"/>
    <lineage>
        <taxon>Bacteria</taxon>
        <taxon>Pseudomonadati</taxon>
        <taxon>Pseudomonadota</taxon>
        <taxon>Gammaproteobacteria</taxon>
        <taxon>Enterobacterales</taxon>
        <taxon>Enterobacteriaceae</taxon>
        <taxon>Salmonella</taxon>
    </lineage>
</organism>
<reference evidence="1" key="1">
    <citation type="journal article" date="2018" name="Genome Biol.">
        <title>SKESA: strategic k-mer extension for scrupulous assemblies.</title>
        <authorList>
            <person name="Souvorov A."/>
            <person name="Agarwala R."/>
            <person name="Lipman D.J."/>
        </authorList>
    </citation>
    <scope>NUCLEOTIDE SEQUENCE</scope>
    <source>
        <strain evidence="1">MA.CK_94/00006681</strain>
    </source>
</reference>
<reference evidence="1" key="2">
    <citation type="submission" date="2020-02" db="EMBL/GenBank/DDBJ databases">
        <authorList>
            <consortium name="NCBI Pathogen Detection Project"/>
        </authorList>
    </citation>
    <scope>NUCLEOTIDE SEQUENCE</scope>
    <source>
        <strain evidence="1">MA.CK_94/00006681</strain>
    </source>
</reference>
<protein>
    <submittedName>
        <fullName evidence="1">Uncharacterized protein</fullName>
    </submittedName>
</protein>
<accession>A0A759SDG5</accession>
<dbReference type="AlphaFoldDB" id="A0A759SDG5"/>
<gene>
    <name evidence="1" type="ORF">G8W64_003982</name>
</gene>
<evidence type="ECO:0000313" key="1">
    <source>
        <dbReference type="EMBL" id="HAG2007338.1"/>
    </source>
</evidence>
<dbReference type="EMBL" id="DAAXPJ010000010">
    <property type="protein sequence ID" value="HAG2007338.1"/>
    <property type="molecule type" value="Genomic_DNA"/>
</dbReference>
<proteinExistence type="predicted"/>
<name>A0A759SDG5_SALER</name>
<sequence>MDRHHYALSDEVTGWAVGFLIPFTHPGFSYRPFILLRHFHYLCRLIWVKAAT</sequence>
<comment type="caution">
    <text evidence="1">The sequence shown here is derived from an EMBL/GenBank/DDBJ whole genome shotgun (WGS) entry which is preliminary data.</text>
</comment>